<keyword evidence="2" id="KW-1185">Reference proteome</keyword>
<dbReference type="AlphaFoldDB" id="A0AAN9RRR9"/>
<proteinExistence type="predicted"/>
<organism evidence="1 2">
    <name type="scientific">Phaseolus coccineus</name>
    <name type="common">Scarlet runner bean</name>
    <name type="synonym">Phaseolus multiflorus</name>
    <dbReference type="NCBI Taxonomy" id="3886"/>
    <lineage>
        <taxon>Eukaryota</taxon>
        <taxon>Viridiplantae</taxon>
        <taxon>Streptophyta</taxon>
        <taxon>Embryophyta</taxon>
        <taxon>Tracheophyta</taxon>
        <taxon>Spermatophyta</taxon>
        <taxon>Magnoliopsida</taxon>
        <taxon>eudicotyledons</taxon>
        <taxon>Gunneridae</taxon>
        <taxon>Pentapetalae</taxon>
        <taxon>rosids</taxon>
        <taxon>fabids</taxon>
        <taxon>Fabales</taxon>
        <taxon>Fabaceae</taxon>
        <taxon>Papilionoideae</taxon>
        <taxon>50 kb inversion clade</taxon>
        <taxon>NPAAA clade</taxon>
        <taxon>indigoferoid/millettioid clade</taxon>
        <taxon>Phaseoleae</taxon>
        <taxon>Phaseolus</taxon>
    </lineage>
</organism>
<name>A0AAN9RRR9_PHACN</name>
<accession>A0AAN9RRR9</accession>
<reference evidence="1 2" key="1">
    <citation type="submission" date="2024-01" db="EMBL/GenBank/DDBJ databases">
        <title>The genomes of 5 underutilized Papilionoideae crops provide insights into root nodulation and disease resistanc.</title>
        <authorList>
            <person name="Jiang F."/>
        </authorList>
    </citation>
    <scope>NUCLEOTIDE SEQUENCE [LARGE SCALE GENOMIC DNA]</scope>
    <source>
        <strain evidence="1">JINMINGXINNONG_FW02</strain>
        <tissue evidence="1">Leaves</tissue>
    </source>
</reference>
<sequence>MSRAEPSRAEVSVSQSDVVLVEGTETKLKCLWGPNEAPFLVREVPTNHRGSVWAPATVPPLLLPPSLVEFNGPNAPYTQGKGPTLCL</sequence>
<gene>
    <name evidence="1" type="ORF">VNO80_03757</name>
</gene>
<evidence type="ECO:0000313" key="1">
    <source>
        <dbReference type="EMBL" id="KAK7378318.1"/>
    </source>
</evidence>
<comment type="caution">
    <text evidence="1">The sequence shown here is derived from an EMBL/GenBank/DDBJ whole genome shotgun (WGS) entry which is preliminary data.</text>
</comment>
<evidence type="ECO:0000313" key="2">
    <source>
        <dbReference type="Proteomes" id="UP001374584"/>
    </source>
</evidence>
<dbReference type="EMBL" id="JAYMYR010000002">
    <property type="protein sequence ID" value="KAK7378318.1"/>
    <property type="molecule type" value="Genomic_DNA"/>
</dbReference>
<protein>
    <submittedName>
        <fullName evidence="1">Uncharacterized protein</fullName>
    </submittedName>
</protein>
<dbReference type="Proteomes" id="UP001374584">
    <property type="component" value="Unassembled WGS sequence"/>
</dbReference>